<dbReference type="GO" id="GO:0004803">
    <property type="term" value="F:transposase activity"/>
    <property type="evidence" value="ECO:0007669"/>
    <property type="project" value="UniProtKB-UniRule"/>
</dbReference>
<dbReference type="AlphaFoldDB" id="A0A5B7Y2L0"/>
<dbReference type="RefSeq" id="WP_139592708.1">
    <property type="nucleotide sequence ID" value="NZ_CP031198.1"/>
</dbReference>
<keyword evidence="5 6" id="KW-0233">DNA recombination</keyword>
<sequence length="395" mass="45380">MNELTTELTTEIIAALAQKQDLDEVFRHHLEIAINQLLQTELAEFLGYERYSYAGINTGNNRNGSYERSFDTKYGQLNLTIPRDRNGRFENHTLPAYGRHSDNLETTVIQLYTKGITTAEIAELIEKMYGAHYSKATVSNMTKAVNEQVQAFQQRRLASQYAAIFLDATYLPLKRDTVQKEAVHIAIGIRPDGTKEVLNYQVAPTESTGIWTELLGTLIKQGVKDVLLFVADGLVGLDEGLNRHFPKAKRQRCLVHVERNLMNKVRVKDRKAVISDFKQVHRAANLEAAKLKLNEFANNWHQTYPKLIKDLLKMPNLLTFMDFPPAIRQSLYSTNLIENFNKHLKRTTHHKEQFPTEDSLDRFLVSQFNVYNEKSLKRIHRGFKGLQDTLEASFI</sequence>
<dbReference type="Proteomes" id="UP000307074">
    <property type="component" value="Chromosome"/>
</dbReference>
<keyword evidence="6" id="KW-0814">Transposable element</keyword>
<evidence type="ECO:0000256" key="5">
    <source>
        <dbReference type="ARBA" id="ARBA00023172"/>
    </source>
</evidence>
<proteinExistence type="inferred from homology"/>
<evidence type="ECO:0000313" key="8">
    <source>
        <dbReference type="Proteomes" id="UP000307074"/>
    </source>
</evidence>
<organism evidence="7 8">
    <name type="scientific">Levilactobacillus brevis</name>
    <name type="common">Lactobacillus brevis</name>
    <dbReference type="NCBI Taxonomy" id="1580"/>
    <lineage>
        <taxon>Bacteria</taxon>
        <taxon>Bacillati</taxon>
        <taxon>Bacillota</taxon>
        <taxon>Bacilli</taxon>
        <taxon>Lactobacillales</taxon>
        <taxon>Lactobacillaceae</taxon>
        <taxon>Levilactobacillus</taxon>
    </lineage>
</organism>
<dbReference type="InterPro" id="IPR001207">
    <property type="entry name" value="Transposase_mutator"/>
</dbReference>
<dbReference type="GO" id="GO:0006313">
    <property type="term" value="P:DNA transposition"/>
    <property type="evidence" value="ECO:0007669"/>
    <property type="project" value="UniProtKB-UniRule"/>
</dbReference>
<comment type="similarity">
    <text evidence="2 6">Belongs to the transposase mutator family.</text>
</comment>
<gene>
    <name evidence="7" type="ORF">UCCLBBS449_2341</name>
</gene>
<evidence type="ECO:0000256" key="2">
    <source>
        <dbReference type="ARBA" id="ARBA00010961"/>
    </source>
</evidence>
<reference evidence="7 8" key="1">
    <citation type="submission" date="2018-07" db="EMBL/GenBank/DDBJ databases">
        <authorList>
            <person name="Feyereisen M."/>
        </authorList>
    </citation>
    <scope>NUCLEOTIDE SEQUENCE [LARGE SCALE GENOMIC DNA]</scope>
    <source>
        <strain evidence="7 8">UCCLBBS449</strain>
    </source>
</reference>
<evidence type="ECO:0000256" key="6">
    <source>
        <dbReference type="RuleBase" id="RU365089"/>
    </source>
</evidence>
<dbReference type="Pfam" id="PF00872">
    <property type="entry name" value="Transposase_mut"/>
    <property type="match status" value="1"/>
</dbReference>
<dbReference type="EMBL" id="CP031198">
    <property type="protein sequence ID" value="QCZ54248.1"/>
    <property type="molecule type" value="Genomic_DNA"/>
</dbReference>
<evidence type="ECO:0000256" key="4">
    <source>
        <dbReference type="ARBA" id="ARBA00023125"/>
    </source>
</evidence>
<dbReference type="GO" id="GO:0003677">
    <property type="term" value="F:DNA binding"/>
    <property type="evidence" value="ECO:0007669"/>
    <property type="project" value="UniProtKB-UniRule"/>
</dbReference>
<keyword evidence="4 6" id="KW-0238">DNA-binding</keyword>
<evidence type="ECO:0000256" key="3">
    <source>
        <dbReference type="ARBA" id="ARBA00022578"/>
    </source>
</evidence>
<evidence type="ECO:0000256" key="1">
    <source>
        <dbReference type="ARBA" id="ARBA00002190"/>
    </source>
</evidence>
<evidence type="ECO:0000313" key="7">
    <source>
        <dbReference type="EMBL" id="QCZ54248.1"/>
    </source>
</evidence>
<dbReference type="PANTHER" id="PTHR33217">
    <property type="entry name" value="TRANSPOSASE FOR INSERTION SEQUENCE ELEMENT IS1081"/>
    <property type="match status" value="1"/>
</dbReference>
<comment type="function">
    <text evidence="1 6">Required for the transposition of the insertion element.</text>
</comment>
<dbReference type="PANTHER" id="PTHR33217:SF8">
    <property type="entry name" value="MUTATOR FAMILY TRANSPOSASE"/>
    <property type="match status" value="1"/>
</dbReference>
<dbReference type="NCBIfam" id="NF033543">
    <property type="entry name" value="transpos_IS256"/>
    <property type="match status" value="1"/>
</dbReference>
<accession>A0A5B7Y2L0</accession>
<protein>
    <recommendedName>
        <fullName evidence="6">Mutator family transposase</fullName>
    </recommendedName>
</protein>
<keyword evidence="3 6" id="KW-0815">Transposition</keyword>
<name>A0A5B7Y2L0_LEVBR</name>